<accession>A0A1Q3EGV1</accession>
<dbReference type="AlphaFoldDB" id="A0A1Q3EGV1"/>
<evidence type="ECO:0000313" key="2">
    <source>
        <dbReference type="Proteomes" id="UP000188533"/>
    </source>
</evidence>
<organism evidence="1 2">
    <name type="scientific">Lentinula edodes</name>
    <name type="common">Shiitake mushroom</name>
    <name type="synonym">Lentinus edodes</name>
    <dbReference type="NCBI Taxonomy" id="5353"/>
    <lineage>
        <taxon>Eukaryota</taxon>
        <taxon>Fungi</taxon>
        <taxon>Dikarya</taxon>
        <taxon>Basidiomycota</taxon>
        <taxon>Agaricomycotina</taxon>
        <taxon>Agaricomycetes</taxon>
        <taxon>Agaricomycetidae</taxon>
        <taxon>Agaricales</taxon>
        <taxon>Marasmiineae</taxon>
        <taxon>Omphalotaceae</taxon>
        <taxon>Lentinula</taxon>
    </lineage>
</organism>
<reference evidence="1 2" key="2">
    <citation type="submission" date="2017-02" db="EMBL/GenBank/DDBJ databases">
        <title>A genome survey and senescence transcriptome analysis in Lentinula edodes.</title>
        <authorList>
            <person name="Sakamoto Y."/>
            <person name="Nakade K."/>
            <person name="Sato S."/>
            <person name="Yoshida Y."/>
            <person name="Miyazaki K."/>
            <person name="Natsume S."/>
            <person name="Konno N."/>
        </authorList>
    </citation>
    <scope>NUCLEOTIDE SEQUENCE [LARGE SCALE GENOMIC DNA]</scope>
    <source>
        <strain evidence="1 2">NBRC 111202</strain>
    </source>
</reference>
<protein>
    <submittedName>
        <fullName evidence="1">Uncharacterized protein</fullName>
    </submittedName>
</protein>
<proteinExistence type="predicted"/>
<dbReference type="Proteomes" id="UP000188533">
    <property type="component" value="Unassembled WGS sequence"/>
</dbReference>
<name>A0A1Q3EGV1_LENED</name>
<comment type="caution">
    <text evidence="1">The sequence shown here is derived from an EMBL/GenBank/DDBJ whole genome shotgun (WGS) entry which is preliminary data.</text>
</comment>
<sequence length="259" mass="30173">MSRSKANAKAKVISSRHRRTVYIAKIIVERDQVHHVCTLHKRLGLGKVPRHWRDDEEYVFVHRIPLSCIVEVVQWTGKALPRKENYIWKNPAKTQRPAEQPPSPVLSYSAISGDLWDDPYNEQEKCEESLNHWEAKRFPSSHPREPGYMQRLLFLWLHVDHPALPNYLSFLLFGPIKSVAIARSLSEPPIYVFNYLLDESEPSALQGTFGLSADVRNKDLIFLIERQFETRPYHYSNKQMTRLGEPRGRKLLVQHGLQT</sequence>
<evidence type="ECO:0000313" key="1">
    <source>
        <dbReference type="EMBL" id="GAW06400.1"/>
    </source>
</evidence>
<dbReference type="EMBL" id="BDGU01000317">
    <property type="protein sequence ID" value="GAW06400.1"/>
    <property type="molecule type" value="Genomic_DNA"/>
</dbReference>
<gene>
    <name evidence="1" type="ORF">LENED_008327</name>
</gene>
<keyword evidence="2" id="KW-1185">Reference proteome</keyword>
<reference evidence="1 2" key="1">
    <citation type="submission" date="2016-08" db="EMBL/GenBank/DDBJ databases">
        <authorList>
            <consortium name="Lentinula edodes genome sequencing consortium"/>
            <person name="Sakamoto Y."/>
            <person name="Nakade K."/>
            <person name="Sato S."/>
            <person name="Yoshida Y."/>
            <person name="Miyazaki K."/>
            <person name="Natsume S."/>
            <person name="Konno N."/>
        </authorList>
    </citation>
    <scope>NUCLEOTIDE SEQUENCE [LARGE SCALE GENOMIC DNA]</scope>
    <source>
        <strain evidence="1 2">NBRC 111202</strain>
    </source>
</reference>